<sequence length="495" mass="55547">MARLLDLLRWIGPRTVAMVLSLAALELGLYHLGDYGKWIVQEQSARYGWRMLPNQRGWSRDFDVREQTNDRGFRDDRDWGSAPLEDGGSWFSQILPAAPVEEDADLLRIATVGNSMTYGTSVPVGSTWPRVLETLIAEEFVRRGDPRGVRVMNFATQGYTFEQMARIYEDEIRPWAVDLLIWPTIAADTRPMRPATDDVDYDFRRTVIRTATYDMLREQVIDHWLPPAGRGGPERTPRQVKTEFRQRLRPALELAVRGAAPLPTSGDGEERAQLLAAIDAGLARAFERTPLDRLVREVWTELTRPDLIEQARSLGLDLASEAWPALESSLTLELWEPLDSAQKRTPFAPAQQFLWDPRGARLFRIARELQAPGGQLAVLLLPNMHLTLTAEAPSPAVYWQPWSASDPVAQLGSTSLIDAVDAFREPMAELAEVLRARGFVEGDGGQDLIGDDYPFVDQSLFLLRDTGHYNVAGHRRLAEVVFARLLASGALEPAD</sequence>
<dbReference type="Gene3D" id="3.40.50.1110">
    <property type="entry name" value="SGNH hydrolase"/>
    <property type="match status" value="1"/>
</dbReference>
<dbReference type="AlphaFoldDB" id="A0A518BKW0"/>
<dbReference type="InterPro" id="IPR036514">
    <property type="entry name" value="SGNH_hydro_sf"/>
</dbReference>
<accession>A0A518BKW0</accession>
<organism evidence="1 2">
    <name type="scientific">Engelhardtia mirabilis</name>
    <dbReference type="NCBI Taxonomy" id="2528011"/>
    <lineage>
        <taxon>Bacteria</taxon>
        <taxon>Pseudomonadati</taxon>
        <taxon>Planctomycetota</taxon>
        <taxon>Planctomycetia</taxon>
        <taxon>Planctomycetia incertae sedis</taxon>
        <taxon>Engelhardtia</taxon>
    </lineage>
</organism>
<evidence type="ECO:0000313" key="1">
    <source>
        <dbReference type="EMBL" id="QDU67607.1"/>
    </source>
</evidence>
<dbReference type="RefSeq" id="WP_145065931.1">
    <property type="nucleotide sequence ID" value="NZ_CP036287.1"/>
</dbReference>
<dbReference type="KEGG" id="pbap:Pla133_26950"/>
<dbReference type="GO" id="GO:0016788">
    <property type="term" value="F:hydrolase activity, acting on ester bonds"/>
    <property type="evidence" value="ECO:0007669"/>
    <property type="project" value="UniProtKB-ARBA"/>
</dbReference>
<proteinExistence type="predicted"/>
<evidence type="ECO:0000313" key="2">
    <source>
        <dbReference type="Proteomes" id="UP000316921"/>
    </source>
</evidence>
<protein>
    <submittedName>
        <fullName evidence="1">Uncharacterized protein</fullName>
    </submittedName>
</protein>
<dbReference type="Proteomes" id="UP000316921">
    <property type="component" value="Chromosome"/>
</dbReference>
<gene>
    <name evidence="1" type="ORF">Pla133_26950</name>
</gene>
<keyword evidence="2" id="KW-1185">Reference proteome</keyword>
<reference evidence="1 2" key="1">
    <citation type="submission" date="2019-02" db="EMBL/GenBank/DDBJ databases">
        <title>Deep-cultivation of Planctomycetes and their phenomic and genomic characterization uncovers novel biology.</title>
        <authorList>
            <person name="Wiegand S."/>
            <person name="Jogler M."/>
            <person name="Boedeker C."/>
            <person name="Pinto D."/>
            <person name="Vollmers J."/>
            <person name="Rivas-Marin E."/>
            <person name="Kohn T."/>
            <person name="Peeters S.H."/>
            <person name="Heuer A."/>
            <person name="Rast P."/>
            <person name="Oberbeckmann S."/>
            <person name="Bunk B."/>
            <person name="Jeske O."/>
            <person name="Meyerdierks A."/>
            <person name="Storesund J.E."/>
            <person name="Kallscheuer N."/>
            <person name="Luecker S."/>
            <person name="Lage O.M."/>
            <person name="Pohl T."/>
            <person name="Merkel B.J."/>
            <person name="Hornburger P."/>
            <person name="Mueller R.-W."/>
            <person name="Bruemmer F."/>
            <person name="Labrenz M."/>
            <person name="Spormann A.M."/>
            <person name="Op den Camp H."/>
            <person name="Overmann J."/>
            <person name="Amann R."/>
            <person name="Jetten M.S.M."/>
            <person name="Mascher T."/>
            <person name="Medema M.H."/>
            <person name="Devos D.P."/>
            <person name="Kaster A.-K."/>
            <person name="Ovreas L."/>
            <person name="Rohde M."/>
            <person name="Galperin M.Y."/>
            <person name="Jogler C."/>
        </authorList>
    </citation>
    <scope>NUCLEOTIDE SEQUENCE [LARGE SCALE GENOMIC DNA]</scope>
    <source>
        <strain evidence="1 2">Pla133</strain>
    </source>
</reference>
<dbReference type="EMBL" id="CP036287">
    <property type="protein sequence ID" value="QDU67607.1"/>
    <property type="molecule type" value="Genomic_DNA"/>
</dbReference>
<dbReference type="SUPFAM" id="SSF52266">
    <property type="entry name" value="SGNH hydrolase"/>
    <property type="match status" value="1"/>
</dbReference>
<name>A0A518BKW0_9BACT</name>